<dbReference type="Proteomes" id="UP000305881">
    <property type="component" value="Chromosome"/>
</dbReference>
<keyword evidence="3" id="KW-1185">Reference proteome</keyword>
<evidence type="ECO:0000313" key="2">
    <source>
        <dbReference type="EMBL" id="QCW84170.1"/>
    </source>
</evidence>
<proteinExistence type="predicted"/>
<name>A0A4P9UU50_METBY</name>
<organism evidence="2 3">
    <name type="scientific">Methylotuvimicrobium buryatense</name>
    <name type="common">Methylomicrobium buryatense</name>
    <dbReference type="NCBI Taxonomy" id="95641"/>
    <lineage>
        <taxon>Bacteria</taxon>
        <taxon>Pseudomonadati</taxon>
        <taxon>Pseudomonadota</taxon>
        <taxon>Gammaproteobacteria</taxon>
        <taxon>Methylococcales</taxon>
        <taxon>Methylococcaceae</taxon>
        <taxon>Methylotuvimicrobium</taxon>
    </lineage>
</organism>
<dbReference type="InterPro" id="IPR012902">
    <property type="entry name" value="N_methyl_site"/>
</dbReference>
<evidence type="ECO:0000256" key="1">
    <source>
        <dbReference type="SAM" id="Phobius"/>
    </source>
</evidence>
<keyword evidence="1" id="KW-0472">Membrane</keyword>
<dbReference type="AlphaFoldDB" id="A0A4P9UU50"/>
<sequence length="494" mass="53974">MPLIATDRIDRMPAPKRRQRGLTLVELTVTLLILTVLATIAIRSTNDLGFQVRYEQTKERLEMIRNAILGNPRLIINGQQAISGFVADMGRLPGSVRDLLQASACIVGGVATQKSLLECESDGGSWTWFDTPCTDDVSTTQIDCSIAGGLWLGWQIHLESGLGYGWRGPYLNVSGNPDGTDTFTDGWGRTGVDKPGTLSIDEAISNYGWELENTPSINDLKIISYGKDQVYDGGSCSNDFNCDFFTQILVSDYQKDIFPGITVKLQGRVFSMDSHCSNASYTTRVDCEAAQGIWYGGCSEGIPGSPSPSYSNKTTCEAASKTWKSCSLAVYTTQTDCEDNDGIWYGEGYGCSDAAYSNKTACKDADASNTWNSCSDKDEETRAGCEATTPASNWFGDGVAGESRLVCLRVYHYSNGSIDTLIPTSTPVIYEDGAIHNLVFDFPVNSLIKTGEARIAIYYQRGVDGCKTTIPYPWESKPQPITIYPRTSLPVINW</sequence>
<keyword evidence="1" id="KW-1133">Transmembrane helix</keyword>
<dbReference type="OrthoDB" id="5569626at2"/>
<keyword evidence="1" id="KW-0812">Transmembrane</keyword>
<gene>
    <name evidence="2" type="ORF">EQU24_19460</name>
</gene>
<evidence type="ECO:0000313" key="3">
    <source>
        <dbReference type="Proteomes" id="UP000305881"/>
    </source>
</evidence>
<accession>A0A4P9UU50</accession>
<dbReference type="NCBIfam" id="TIGR02532">
    <property type="entry name" value="IV_pilin_GFxxxE"/>
    <property type="match status" value="1"/>
</dbReference>
<dbReference type="PROSITE" id="PS00409">
    <property type="entry name" value="PROKAR_NTER_METHYL"/>
    <property type="match status" value="1"/>
</dbReference>
<dbReference type="EMBL" id="CP035467">
    <property type="protein sequence ID" value="QCW84170.1"/>
    <property type="molecule type" value="Genomic_DNA"/>
</dbReference>
<dbReference type="RefSeq" id="WP_017841961.1">
    <property type="nucleotide sequence ID" value="NZ_CP035467.1"/>
</dbReference>
<feature type="transmembrane region" description="Helical" evidence="1">
    <location>
        <begin position="21"/>
        <end position="42"/>
    </location>
</feature>
<dbReference type="Pfam" id="PF07963">
    <property type="entry name" value="N_methyl"/>
    <property type="match status" value="1"/>
</dbReference>
<reference evidence="3" key="1">
    <citation type="journal article" date="2019" name="J. Bacteriol.">
        <title>A Mutagenic Screen Identifies a TonB-Dependent Receptor Required for the Lanthanide Metal Switch in the Type I Methanotroph 'Methylotuvimicrobium buryatense' 5GB1C.</title>
        <authorList>
            <person name="Groom J.D."/>
            <person name="Ford S.M."/>
            <person name="Pesesky M.W."/>
            <person name="Lidstrom M.E."/>
        </authorList>
    </citation>
    <scope>NUCLEOTIDE SEQUENCE [LARGE SCALE GENOMIC DNA]</scope>
    <source>
        <strain evidence="3">5GB1C</strain>
    </source>
</reference>
<protein>
    <submittedName>
        <fullName evidence="2">Type II secretion system protein</fullName>
    </submittedName>
</protein>
<dbReference type="STRING" id="675511.GCA_000341735_03545"/>
<dbReference type="KEGG" id="mbur:EQU24_19460"/>